<keyword evidence="2" id="KW-1185">Reference proteome</keyword>
<protein>
    <submittedName>
        <fullName evidence="1">Uncharacterized protein</fullName>
    </submittedName>
</protein>
<dbReference type="Proteomes" id="UP000762676">
    <property type="component" value="Unassembled WGS sequence"/>
</dbReference>
<organism evidence="1 2">
    <name type="scientific">Elysia marginata</name>
    <dbReference type="NCBI Taxonomy" id="1093978"/>
    <lineage>
        <taxon>Eukaryota</taxon>
        <taxon>Metazoa</taxon>
        <taxon>Spiralia</taxon>
        <taxon>Lophotrochozoa</taxon>
        <taxon>Mollusca</taxon>
        <taxon>Gastropoda</taxon>
        <taxon>Heterobranchia</taxon>
        <taxon>Euthyneura</taxon>
        <taxon>Panpulmonata</taxon>
        <taxon>Sacoglossa</taxon>
        <taxon>Placobranchoidea</taxon>
        <taxon>Plakobranchidae</taxon>
        <taxon>Elysia</taxon>
    </lineage>
</organism>
<sequence length="97" mass="10209">MILSTQTSAAAMQARHPINGQQNFNLLGRSAAECLSLSGVLALPVQGYLWLVILTSWSLATPVTPAVTLIALTVLWSEPAREAPTLPGSNEAELPNG</sequence>
<reference evidence="1 2" key="1">
    <citation type="journal article" date="2021" name="Elife">
        <title>Chloroplast acquisition without the gene transfer in kleptoplastic sea slugs, Plakobranchus ocellatus.</title>
        <authorList>
            <person name="Maeda T."/>
            <person name="Takahashi S."/>
            <person name="Yoshida T."/>
            <person name="Shimamura S."/>
            <person name="Takaki Y."/>
            <person name="Nagai Y."/>
            <person name="Toyoda A."/>
            <person name="Suzuki Y."/>
            <person name="Arimoto A."/>
            <person name="Ishii H."/>
            <person name="Satoh N."/>
            <person name="Nishiyama T."/>
            <person name="Hasebe M."/>
            <person name="Maruyama T."/>
            <person name="Minagawa J."/>
            <person name="Obokata J."/>
            <person name="Shigenobu S."/>
        </authorList>
    </citation>
    <scope>NUCLEOTIDE SEQUENCE [LARGE SCALE GENOMIC DNA]</scope>
</reference>
<name>A0AAV4IZV5_9GAST</name>
<proteinExistence type="predicted"/>
<dbReference type="AlphaFoldDB" id="A0AAV4IZV5"/>
<accession>A0AAV4IZV5</accession>
<gene>
    <name evidence="1" type="ORF">ElyMa_001452200</name>
</gene>
<evidence type="ECO:0000313" key="1">
    <source>
        <dbReference type="EMBL" id="GFS15565.1"/>
    </source>
</evidence>
<comment type="caution">
    <text evidence="1">The sequence shown here is derived from an EMBL/GenBank/DDBJ whole genome shotgun (WGS) entry which is preliminary data.</text>
</comment>
<evidence type="ECO:0000313" key="2">
    <source>
        <dbReference type="Proteomes" id="UP000762676"/>
    </source>
</evidence>
<dbReference type="EMBL" id="BMAT01002850">
    <property type="protein sequence ID" value="GFS15565.1"/>
    <property type="molecule type" value="Genomic_DNA"/>
</dbReference>